<dbReference type="InterPro" id="IPR008271">
    <property type="entry name" value="Ser/Thr_kinase_AS"/>
</dbReference>
<evidence type="ECO:0000259" key="2">
    <source>
        <dbReference type="PROSITE" id="PS50011"/>
    </source>
</evidence>
<dbReference type="GO" id="GO:0005524">
    <property type="term" value="F:ATP binding"/>
    <property type="evidence" value="ECO:0007669"/>
    <property type="project" value="InterPro"/>
</dbReference>
<dbReference type="EMBL" id="NBNE01007925">
    <property type="protein sequence ID" value="OWZ00066.1"/>
    <property type="molecule type" value="Genomic_DNA"/>
</dbReference>
<dbReference type="AlphaFoldDB" id="A0A225V2B7"/>
<dbReference type="Proteomes" id="UP000198211">
    <property type="component" value="Unassembled WGS sequence"/>
</dbReference>
<keyword evidence="4" id="KW-1185">Reference proteome</keyword>
<evidence type="ECO:0000313" key="4">
    <source>
        <dbReference type="Proteomes" id="UP000198211"/>
    </source>
</evidence>
<organism evidence="3 4">
    <name type="scientific">Phytophthora megakarya</name>
    <dbReference type="NCBI Taxonomy" id="4795"/>
    <lineage>
        <taxon>Eukaryota</taxon>
        <taxon>Sar</taxon>
        <taxon>Stramenopiles</taxon>
        <taxon>Oomycota</taxon>
        <taxon>Peronosporomycetes</taxon>
        <taxon>Peronosporales</taxon>
        <taxon>Peronosporaceae</taxon>
        <taxon>Phytophthora</taxon>
    </lineage>
</organism>
<evidence type="ECO:0000313" key="3">
    <source>
        <dbReference type="EMBL" id="OWZ00066.1"/>
    </source>
</evidence>
<accession>A0A225V2B7</accession>
<keyword evidence="1" id="KW-0175">Coiled coil</keyword>
<comment type="caution">
    <text evidence="3">The sequence shown here is derived from an EMBL/GenBank/DDBJ whole genome shotgun (WGS) entry which is preliminary data.</text>
</comment>
<dbReference type="Gene3D" id="3.30.200.20">
    <property type="entry name" value="Phosphorylase Kinase, domain 1"/>
    <property type="match status" value="1"/>
</dbReference>
<dbReference type="InterPro" id="IPR011009">
    <property type="entry name" value="Kinase-like_dom_sf"/>
</dbReference>
<keyword evidence="3" id="KW-0723">Serine/threonine-protein kinase</keyword>
<dbReference type="PROSITE" id="PS50011">
    <property type="entry name" value="PROTEIN_KINASE_DOM"/>
    <property type="match status" value="1"/>
</dbReference>
<protein>
    <submittedName>
        <fullName evidence="3">Serine/threonine protein kinase</fullName>
    </submittedName>
</protein>
<dbReference type="PROSITE" id="PS00108">
    <property type="entry name" value="PROTEIN_KINASE_ST"/>
    <property type="match status" value="1"/>
</dbReference>
<dbReference type="Gene3D" id="1.10.510.10">
    <property type="entry name" value="Transferase(Phosphotransferase) domain 1"/>
    <property type="match status" value="2"/>
</dbReference>
<dbReference type="SUPFAM" id="SSF56112">
    <property type="entry name" value="Protein kinase-like (PK-like)"/>
    <property type="match status" value="2"/>
</dbReference>
<feature type="domain" description="Protein kinase" evidence="2">
    <location>
        <begin position="667"/>
        <end position="920"/>
    </location>
</feature>
<proteinExistence type="predicted"/>
<dbReference type="InterPro" id="IPR000719">
    <property type="entry name" value="Prot_kinase_dom"/>
</dbReference>
<evidence type="ECO:0000256" key="1">
    <source>
        <dbReference type="SAM" id="Coils"/>
    </source>
</evidence>
<feature type="coiled-coil region" evidence="1">
    <location>
        <begin position="134"/>
        <end position="161"/>
    </location>
</feature>
<dbReference type="SMART" id="SM00220">
    <property type="entry name" value="S_TKc"/>
    <property type="match status" value="1"/>
</dbReference>
<keyword evidence="3" id="KW-0808">Transferase</keyword>
<reference evidence="4" key="1">
    <citation type="submission" date="2017-03" db="EMBL/GenBank/DDBJ databases">
        <title>Phytopthora megakarya and P. palmivora, two closely related causual agents of cacao black pod achieved similar genome size and gene model numbers by different mechanisms.</title>
        <authorList>
            <person name="Ali S."/>
            <person name="Shao J."/>
            <person name="Larry D.J."/>
            <person name="Kronmiller B."/>
            <person name="Shen D."/>
            <person name="Strem M.D."/>
            <person name="Melnick R.L."/>
            <person name="Guiltinan M.J."/>
            <person name="Tyler B.M."/>
            <person name="Meinhardt L.W."/>
            <person name="Bailey B.A."/>
        </authorList>
    </citation>
    <scope>NUCLEOTIDE SEQUENCE [LARGE SCALE GENOMIC DNA]</scope>
    <source>
        <strain evidence="4">zdho120</strain>
    </source>
</reference>
<dbReference type="InterPro" id="IPR051681">
    <property type="entry name" value="Ser/Thr_Kinases-Pseudokinases"/>
</dbReference>
<dbReference type="PANTHER" id="PTHR44329:SF214">
    <property type="entry name" value="PROTEIN KINASE DOMAIN-CONTAINING PROTEIN"/>
    <property type="match status" value="1"/>
</dbReference>
<dbReference type="OrthoDB" id="127186at2759"/>
<dbReference type="PANTHER" id="PTHR44329">
    <property type="entry name" value="SERINE/THREONINE-PROTEIN KINASE TNNI3K-RELATED"/>
    <property type="match status" value="1"/>
</dbReference>
<name>A0A225V2B7_9STRA</name>
<dbReference type="InterPro" id="IPR001245">
    <property type="entry name" value="Ser-Thr/Tyr_kinase_cat_dom"/>
</dbReference>
<dbReference type="STRING" id="4795.A0A225V2B7"/>
<sequence length="941" mass="107816">MSSWFDGGSLKEKRSFRVLFDKAKTWRWRANIRGRIYSVDRLGDYIVTHLLRALEEEPENEEILYCAFQLNEAMKEYEEDHRLLIRLADTGRVVKLLQSSIATITQILQIRKAKVKVQLHHFLNIERNERVLFYQQLLLNKRKLRTEMGDTRQQLEILTRMKHDVTKHYATLSSQELEVISALFDKVVEKSSIVVINLPSWFENEKPSNDIVQRSYPFAGEEECLRHVSIWTQLHHPLIQKFYSACHVGTPYVVHASNFDVDGNFKTKREIYDFVDWGTFLGWALGLQYVHDRGFVYRNLTADHICYFFRESNGNLTGGLSGLGLTVLHNTENLLTHHFWGDRRKHKSKRPDVTSDVMALGLIVFEVLLSVRKSARYEFHLFYQKVKKGFLQRNTLYRHLPSKRPICIFEDEWLLLKQMCAVNPSDRCNMLDVVHEMQLLLCKNHNLCDSIVASVDNISEYVLPTVDQTLAEVFQDAVKISSDLGKLYTTNGAVLKRLTHIYHQLLASEGSLPALLVENFSVILIRFLRVLNQASADSYNSVSTLCASKTIANRNYGLHHDIDRLLFNFSDLRNCSDVHRWQPSWKEACQREYDALITCLSDPLPILSQIDLENDRAEAVALLQFEYRKIGNAADVARMDSVLSRAGNLDTFNAKPLPEWFIPPHHVELGNHIADGSFGAVYHGTWLGTDVVVKLLLTDQVDLTMRRQFRYEADLWFSLNHENVLKLYGVCHEGRPFFVCERAMGGTLVEFAKDKDHGTIWRAVGQVARGLEHLHSRGIIHGDLKGNNILVSDDASATAKLADFGLSIIANAERPNNAEGAIGAYRWKAPECLSGSGPTFASDVYSFAMCIIEVVTGEIPWGRTVPDSVVRHHVVEQRRIPSRPQEFNDSEWEIVEQMCCFNPRERPVVSAIAALVDLYVEKWGYPLPTRRLTRTSSIVLM</sequence>
<dbReference type="Pfam" id="PF07714">
    <property type="entry name" value="PK_Tyr_Ser-Thr"/>
    <property type="match status" value="1"/>
</dbReference>
<dbReference type="GO" id="GO:0004674">
    <property type="term" value="F:protein serine/threonine kinase activity"/>
    <property type="evidence" value="ECO:0007669"/>
    <property type="project" value="UniProtKB-KW"/>
</dbReference>
<keyword evidence="3" id="KW-0418">Kinase</keyword>
<gene>
    <name evidence="3" type="ORF">PHMEG_00028826</name>
</gene>